<sequence length="446" mass="52044">MARYTENVLNILTLLEKKIIKKTSKKDTEWLINNTRQSNDIDMERLFKEKNLNEKFETSCKENLVNLEFNGQKDFSKDFDRFKDKIREKLEEISSVEGFISFKDEKFPLIISQSEESPKSTPKEHGQLSLNFDEPQENNKKQDKIEISSKLEKDLPLILAYKGDLNLLAKERFRVAVIGLLEPEENIQKLEKDIVTQFRDKDAIIISGLALGCDTIAHETAFKEATVAILPSTLEDILPKENEELAKDIANGGGLLISEYYEKAENQWEFIGRYIARDRLQAMFSDIVILTASYTEKDSKEDSKKDSGSRHAMNKAKAYGIKRGIVFDEKLWFDDSTQSQFRLNKYLLLERFKDIDSNDDELKNNNTLTQIKEKIKQETEEKIKQEIKEKIKQEIKEKMHKLIDEISKEEYLKIVGLIKNSKKIEDFFIVERDCQELIEELKNKKD</sequence>
<dbReference type="InterPro" id="IPR057666">
    <property type="entry name" value="DrpA_SLOG"/>
</dbReference>
<accession>A0A1W6BYU6</accession>
<dbReference type="Proteomes" id="UP000192902">
    <property type="component" value="Chromosome"/>
</dbReference>
<organism evidence="5 6">
    <name type="scientific">Campylobacter cuniculorum DSM 23162 = LMG 24588</name>
    <dbReference type="NCBI Taxonomy" id="1121267"/>
    <lineage>
        <taxon>Bacteria</taxon>
        <taxon>Pseudomonadati</taxon>
        <taxon>Campylobacterota</taxon>
        <taxon>Epsilonproteobacteria</taxon>
        <taxon>Campylobacterales</taxon>
        <taxon>Campylobacteraceae</taxon>
        <taxon>Campylobacter</taxon>
    </lineage>
</organism>
<keyword evidence="2" id="KW-0175">Coiled coil</keyword>
<evidence type="ECO:0000313" key="5">
    <source>
        <dbReference type="EMBL" id="ARJ57266.1"/>
    </source>
</evidence>
<name>A0A1W6BYU6_9BACT</name>
<feature type="domain" description="Smf/DprA SLOG" evidence="4">
    <location>
        <begin position="153"/>
        <end position="292"/>
    </location>
</feature>
<reference evidence="5 6" key="1">
    <citation type="submission" date="2017-04" db="EMBL/GenBank/DDBJ databases">
        <title>Complete genome sequence of the Campylobacter cuniculorum type strain LMG24588.</title>
        <authorList>
            <person name="Miller W.G."/>
            <person name="Yee E."/>
            <person name="Revez J."/>
            <person name="Bono J.L."/>
            <person name="Rossi M."/>
        </authorList>
    </citation>
    <scope>NUCLEOTIDE SEQUENCE [LARGE SCALE GENOMIC DNA]</scope>
    <source>
        <strain evidence="5 6">LMG 24588</strain>
    </source>
</reference>
<dbReference type="RefSeq" id="WP_051521693.1">
    <property type="nucleotide sequence ID" value="NZ_CP020867.1"/>
</dbReference>
<feature type="coiled-coil region" evidence="2">
    <location>
        <begin position="368"/>
        <end position="397"/>
    </location>
</feature>
<evidence type="ECO:0000256" key="3">
    <source>
        <dbReference type="SAM" id="MobiDB-lite"/>
    </source>
</evidence>
<feature type="compositionally biased region" description="Basic and acidic residues" evidence="3">
    <location>
        <begin position="116"/>
        <end position="126"/>
    </location>
</feature>
<dbReference type="KEGG" id="ccun:CCUN_1691"/>
<dbReference type="STRING" id="1121267.CCUN_1691"/>
<dbReference type="PANTHER" id="PTHR43022:SF1">
    <property type="entry name" value="PROTEIN SMF"/>
    <property type="match status" value="1"/>
</dbReference>
<gene>
    <name evidence="5" type="ORF">CCUN_1691</name>
</gene>
<dbReference type="GO" id="GO:0009294">
    <property type="term" value="P:DNA-mediated transformation"/>
    <property type="evidence" value="ECO:0007669"/>
    <property type="project" value="InterPro"/>
</dbReference>
<evidence type="ECO:0000256" key="2">
    <source>
        <dbReference type="SAM" id="Coils"/>
    </source>
</evidence>
<evidence type="ECO:0000256" key="1">
    <source>
        <dbReference type="ARBA" id="ARBA00006525"/>
    </source>
</evidence>
<dbReference type="Gene3D" id="3.40.50.450">
    <property type="match status" value="1"/>
</dbReference>
<dbReference type="PANTHER" id="PTHR43022">
    <property type="entry name" value="PROTEIN SMF"/>
    <property type="match status" value="1"/>
</dbReference>
<dbReference type="Pfam" id="PF02481">
    <property type="entry name" value="DNA_processg_A"/>
    <property type="match status" value="1"/>
</dbReference>
<evidence type="ECO:0000259" key="4">
    <source>
        <dbReference type="Pfam" id="PF02481"/>
    </source>
</evidence>
<evidence type="ECO:0000313" key="6">
    <source>
        <dbReference type="Proteomes" id="UP000192902"/>
    </source>
</evidence>
<dbReference type="AlphaFoldDB" id="A0A1W6BYU6"/>
<feature type="region of interest" description="Disordered" evidence="3">
    <location>
        <begin position="113"/>
        <end position="142"/>
    </location>
</feature>
<dbReference type="eggNOG" id="COG0758">
    <property type="taxonomic scope" value="Bacteria"/>
</dbReference>
<dbReference type="OrthoDB" id="9785707at2"/>
<protein>
    <submittedName>
        <fullName evidence="5">DprA family protein</fullName>
    </submittedName>
</protein>
<dbReference type="InterPro" id="IPR003488">
    <property type="entry name" value="DprA"/>
</dbReference>
<dbReference type="SUPFAM" id="SSF102405">
    <property type="entry name" value="MCP/YpsA-like"/>
    <property type="match status" value="1"/>
</dbReference>
<proteinExistence type="inferred from homology"/>
<dbReference type="EMBL" id="CP020867">
    <property type="protein sequence ID" value="ARJ57266.1"/>
    <property type="molecule type" value="Genomic_DNA"/>
</dbReference>
<comment type="similarity">
    <text evidence="1">Belongs to the DprA/Smf family.</text>
</comment>